<dbReference type="InterPro" id="IPR035903">
    <property type="entry name" value="HesB-like_dom_sf"/>
</dbReference>
<comment type="similarity">
    <text evidence="1">Belongs to the HesB/IscA family.</text>
</comment>
<name>A0A0A5GJ94_9BACI</name>
<comment type="caution">
    <text evidence="3">The sequence shown here is derived from an EMBL/GenBank/DDBJ whole genome shotgun (WGS) entry which is preliminary data.</text>
</comment>
<evidence type="ECO:0000256" key="1">
    <source>
        <dbReference type="ARBA" id="ARBA00006718"/>
    </source>
</evidence>
<dbReference type="OrthoDB" id="1645729at2"/>
<evidence type="ECO:0000313" key="3">
    <source>
        <dbReference type="EMBL" id="KGX92044.1"/>
    </source>
</evidence>
<dbReference type="Pfam" id="PF01521">
    <property type="entry name" value="Fe-S_biosyn"/>
    <property type="match status" value="1"/>
</dbReference>
<dbReference type="RefSeq" id="WP_026799277.1">
    <property type="nucleotide sequence ID" value="NZ_AULI01000002.1"/>
</dbReference>
<accession>A0A0A5GJ94</accession>
<reference evidence="3 4" key="1">
    <citation type="submission" date="2013-08" db="EMBL/GenBank/DDBJ databases">
        <authorList>
            <person name="Huang J."/>
            <person name="Wang G."/>
        </authorList>
    </citation>
    <scope>NUCLEOTIDE SEQUENCE [LARGE SCALE GENOMIC DNA]</scope>
    <source>
        <strain evidence="3 4">JSM 076056</strain>
    </source>
</reference>
<organism evidence="3 4">
    <name type="scientific">Pontibacillus halophilus JSM 076056 = DSM 19796</name>
    <dbReference type="NCBI Taxonomy" id="1385510"/>
    <lineage>
        <taxon>Bacteria</taxon>
        <taxon>Bacillati</taxon>
        <taxon>Bacillota</taxon>
        <taxon>Bacilli</taxon>
        <taxon>Bacillales</taxon>
        <taxon>Bacillaceae</taxon>
        <taxon>Pontibacillus</taxon>
    </lineage>
</organism>
<dbReference type="Proteomes" id="UP000030528">
    <property type="component" value="Unassembled WGS sequence"/>
</dbReference>
<keyword evidence="4" id="KW-1185">Reference proteome</keyword>
<dbReference type="PIRSF" id="PIRSF034852">
    <property type="entry name" value="UCP034852"/>
    <property type="match status" value="1"/>
</dbReference>
<dbReference type="EMBL" id="AVPE01000008">
    <property type="protein sequence ID" value="KGX92044.1"/>
    <property type="molecule type" value="Genomic_DNA"/>
</dbReference>
<protein>
    <recommendedName>
        <fullName evidence="2">Core domain-containing protein</fullName>
    </recommendedName>
</protein>
<sequence length="98" mass="11315">MKLEISQEAAQWYKEELELQANQSLRLFVRYGGVGGLQPGFSLAVKPEQPKEPLTQTSKEEITFYIEEEDSWYFDGHDLTVKYDASLDEPSFDYNETA</sequence>
<dbReference type="SUPFAM" id="SSF89360">
    <property type="entry name" value="HesB-like domain"/>
    <property type="match status" value="1"/>
</dbReference>
<evidence type="ECO:0000313" key="4">
    <source>
        <dbReference type="Proteomes" id="UP000030528"/>
    </source>
</evidence>
<dbReference type="eggNOG" id="COG4841">
    <property type="taxonomic scope" value="Bacteria"/>
</dbReference>
<dbReference type="Gene3D" id="2.60.300.12">
    <property type="entry name" value="HesB-like domain"/>
    <property type="match status" value="1"/>
</dbReference>
<dbReference type="InterPro" id="IPR000361">
    <property type="entry name" value="ATAP_core_dom"/>
</dbReference>
<feature type="domain" description="Core" evidence="2">
    <location>
        <begin position="1"/>
        <end position="87"/>
    </location>
</feature>
<proteinExistence type="inferred from homology"/>
<dbReference type="AlphaFoldDB" id="A0A0A5GJ94"/>
<dbReference type="InterPro" id="IPR008326">
    <property type="entry name" value="PdhI-like"/>
</dbReference>
<dbReference type="STRING" id="1385510.GCA_000425205_00487"/>
<evidence type="ECO:0000259" key="2">
    <source>
        <dbReference type="Pfam" id="PF01521"/>
    </source>
</evidence>
<gene>
    <name evidence="3" type="ORF">N781_03250</name>
</gene>